<gene>
    <name evidence="2" type="ORF">RRG08_031272</name>
</gene>
<keyword evidence="3" id="KW-1185">Reference proteome</keyword>
<name>A0AAE1AK02_9GAST</name>
<evidence type="ECO:0000256" key="1">
    <source>
        <dbReference type="SAM" id="MobiDB-lite"/>
    </source>
</evidence>
<dbReference type="EMBL" id="JAWDGP010001753">
    <property type="protein sequence ID" value="KAK3788616.1"/>
    <property type="molecule type" value="Genomic_DNA"/>
</dbReference>
<proteinExistence type="predicted"/>
<dbReference type="Proteomes" id="UP001283361">
    <property type="component" value="Unassembled WGS sequence"/>
</dbReference>
<protein>
    <submittedName>
        <fullName evidence="2">Uncharacterized protein</fullName>
    </submittedName>
</protein>
<evidence type="ECO:0000313" key="3">
    <source>
        <dbReference type="Proteomes" id="UP001283361"/>
    </source>
</evidence>
<sequence>MTDQISRVSHRYKPQRNCQPSLPHRTPATCFDTFCPTLIAYFWNFRFILTPFAGLPVLGRNSLASASFQPTKPHFQPWGEERVALTTIDLPWLRLIPYT</sequence>
<feature type="region of interest" description="Disordered" evidence="1">
    <location>
        <begin position="1"/>
        <end position="23"/>
    </location>
</feature>
<comment type="caution">
    <text evidence="2">The sequence shown here is derived from an EMBL/GenBank/DDBJ whole genome shotgun (WGS) entry which is preliminary data.</text>
</comment>
<accession>A0AAE1AK02</accession>
<evidence type="ECO:0000313" key="2">
    <source>
        <dbReference type="EMBL" id="KAK3788616.1"/>
    </source>
</evidence>
<organism evidence="2 3">
    <name type="scientific">Elysia crispata</name>
    <name type="common">lettuce slug</name>
    <dbReference type="NCBI Taxonomy" id="231223"/>
    <lineage>
        <taxon>Eukaryota</taxon>
        <taxon>Metazoa</taxon>
        <taxon>Spiralia</taxon>
        <taxon>Lophotrochozoa</taxon>
        <taxon>Mollusca</taxon>
        <taxon>Gastropoda</taxon>
        <taxon>Heterobranchia</taxon>
        <taxon>Euthyneura</taxon>
        <taxon>Panpulmonata</taxon>
        <taxon>Sacoglossa</taxon>
        <taxon>Placobranchoidea</taxon>
        <taxon>Plakobranchidae</taxon>
        <taxon>Elysia</taxon>
    </lineage>
</organism>
<reference evidence="2" key="1">
    <citation type="journal article" date="2023" name="G3 (Bethesda)">
        <title>A reference genome for the long-term kleptoplast-retaining sea slug Elysia crispata morphotype clarki.</title>
        <authorList>
            <person name="Eastman K.E."/>
            <person name="Pendleton A.L."/>
            <person name="Shaikh M.A."/>
            <person name="Suttiyut T."/>
            <person name="Ogas R."/>
            <person name="Tomko P."/>
            <person name="Gavelis G."/>
            <person name="Widhalm J.R."/>
            <person name="Wisecaver J.H."/>
        </authorList>
    </citation>
    <scope>NUCLEOTIDE SEQUENCE</scope>
    <source>
        <strain evidence="2">ECLA1</strain>
    </source>
</reference>
<dbReference type="AlphaFoldDB" id="A0AAE1AK02"/>